<protein>
    <submittedName>
        <fullName evidence="1">Uncharacterized protein</fullName>
    </submittedName>
</protein>
<evidence type="ECO:0000313" key="1">
    <source>
        <dbReference type="EMBL" id="SVC29464.1"/>
    </source>
</evidence>
<name>A0A382KXG0_9ZZZZ</name>
<proteinExistence type="predicted"/>
<sequence length="62" mass="6914">MSIQNNDLINLIETTFSVDQYKSKVGDDKNIVVVAFDVKDVDPAKDLSQFIETGHDTIDVDV</sequence>
<accession>A0A382KXG0</accession>
<feature type="non-terminal residue" evidence="1">
    <location>
        <position position="62"/>
    </location>
</feature>
<reference evidence="1" key="1">
    <citation type="submission" date="2018-05" db="EMBL/GenBank/DDBJ databases">
        <authorList>
            <person name="Lanie J.A."/>
            <person name="Ng W.-L."/>
            <person name="Kazmierczak K.M."/>
            <person name="Andrzejewski T.M."/>
            <person name="Davidsen T.M."/>
            <person name="Wayne K.J."/>
            <person name="Tettelin H."/>
            <person name="Glass J.I."/>
            <person name="Rusch D."/>
            <person name="Podicherti R."/>
            <person name="Tsui H.-C.T."/>
            <person name="Winkler M.E."/>
        </authorList>
    </citation>
    <scope>NUCLEOTIDE SEQUENCE</scope>
</reference>
<gene>
    <name evidence="1" type="ORF">METZ01_LOCUS282318</name>
</gene>
<organism evidence="1">
    <name type="scientific">marine metagenome</name>
    <dbReference type="NCBI Taxonomy" id="408172"/>
    <lineage>
        <taxon>unclassified sequences</taxon>
        <taxon>metagenomes</taxon>
        <taxon>ecological metagenomes</taxon>
    </lineage>
</organism>
<dbReference type="AlphaFoldDB" id="A0A382KXG0"/>
<dbReference type="EMBL" id="UINC01083602">
    <property type="protein sequence ID" value="SVC29464.1"/>
    <property type="molecule type" value="Genomic_DNA"/>
</dbReference>